<proteinExistence type="predicted"/>
<keyword evidence="1" id="KW-0418">Kinase</keyword>
<keyword evidence="2" id="KW-1185">Reference proteome</keyword>
<accession>A0ACC7P4E1</accession>
<protein>
    <submittedName>
        <fullName evidence="1">Sensor histidine kinase</fullName>
        <ecNumber evidence="1">2.7.13.3</ecNumber>
    </submittedName>
</protein>
<gene>
    <name evidence="1" type="ORF">ACI1P1_24880</name>
</gene>
<dbReference type="EC" id="2.7.13.3" evidence="1"/>
<dbReference type="Proteomes" id="UP001631969">
    <property type="component" value="Unassembled WGS sequence"/>
</dbReference>
<evidence type="ECO:0000313" key="2">
    <source>
        <dbReference type="Proteomes" id="UP001631969"/>
    </source>
</evidence>
<organism evidence="1 2">
    <name type="scientific">Paenibacillus mesotrionivorans</name>
    <dbReference type="NCBI Taxonomy" id="3160968"/>
    <lineage>
        <taxon>Bacteria</taxon>
        <taxon>Bacillati</taxon>
        <taxon>Bacillota</taxon>
        <taxon>Bacilli</taxon>
        <taxon>Bacillales</taxon>
        <taxon>Paenibacillaceae</taxon>
        <taxon>Paenibacillus</taxon>
    </lineage>
</organism>
<evidence type="ECO:0000313" key="1">
    <source>
        <dbReference type="EMBL" id="MFM9331537.1"/>
    </source>
</evidence>
<reference evidence="1" key="1">
    <citation type="submission" date="2024-12" db="EMBL/GenBank/DDBJ databases">
        <authorList>
            <person name="Wu N."/>
        </authorList>
    </citation>
    <scope>NUCLEOTIDE SEQUENCE</scope>
    <source>
        <strain evidence="1">P15</strain>
    </source>
</reference>
<comment type="caution">
    <text evidence="1">The sequence shown here is derived from an EMBL/GenBank/DDBJ whole genome shotgun (WGS) entry which is preliminary data.</text>
</comment>
<dbReference type="EMBL" id="JBJURJ010000019">
    <property type="protein sequence ID" value="MFM9331537.1"/>
    <property type="molecule type" value="Genomic_DNA"/>
</dbReference>
<sequence length="604" mass="68540">MGWRHSFSFASRSFRSKLIVVSVACILLPALGTMLVYNYLTRDAVKDQAVRNADQTLKLVEGHVSNELRYMLYLMNYFTVDQDVLFLLKNLAAEPYDPNRQTDVQFLAGNEVRKSIGSLTAAGQKSFVSIVLNNGMTFANYLGYEYDPKQLLKQDWVKESGSVFGLNSYWPGVMPTSFSSEKAANPYQLTAVRPLRGDKNAIYGYVVVTVMESLIHQYFEGLPTEQEILLLDGNDRILSHTDTERIGTPFPEMREALAESGTPLIHRDGTAYLVSEKPISMAGWKLVSLTPYKSAVAKINDIFQNVFWFQLISFVGFFGLLLLALRAFTLPLVRLDRVALKVQQGDLQVRSSIRGQDEVGRLGQSFDQMLDRITDMIREITDTQARKRKAELDMLQAQINPHFLFNVMNSIRMKVLKNGDKESADMLSSLSKLLRMTIQDTDHIPLHDEVETAIDYVKLMNMRQKQEVRLEVDIAADVLMERVPRFCLQPLIENALIHGLNQQEGRICVHAGKEEEFIRIQVRDTGKGMDAEALQRLRLRLAEPRGEETERREKRGFSGIGLHNVYERMKMTFGSGFYMEIESREGGGTCISMYLPLPGQADQA</sequence>
<keyword evidence="1" id="KW-0808">Transferase</keyword>
<name>A0ACC7P4E1_9BACL</name>